<feature type="domain" description="CCHC-type" evidence="11">
    <location>
        <begin position="300"/>
        <end position="315"/>
    </location>
</feature>
<feature type="domain" description="DEAD-box RNA helicase Q" evidence="14">
    <location>
        <begin position="448"/>
        <end position="476"/>
    </location>
</feature>
<evidence type="ECO:0000259" key="14">
    <source>
        <dbReference type="PROSITE" id="PS51195"/>
    </source>
</evidence>
<dbReference type="Gene3D" id="4.10.60.10">
    <property type="entry name" value="Zinc finger, CCHC-type"/>
    <property type="match status" value="9"/>
</dbReference>
<dbReference type="PROSITE" id="PS51194">
    <property type="entry name" value="HELICASE_CTER"/>
    <property type="match status" value="1"/>
</dbReference>
<sequence>HQQGKTEDYHKGPSYNQPVFNGGYQGPQNQGFTGNQYSQQPQQGYNQPSNPGYQEPPTMNVGQMTQQGYQSDSQGYQQQNQGFQQQNQGYQQHDQGFQQQNQGYQQQNQGFQQQNQGYNQQLTSSTYQEPSSKDYSQSNGPSTDSPYQKSPFGYGSSGTTGRSDRGGGGACHRCGQEGHFSRDCPNPPTRQGNGRACHKCGEEGHFARECPNQPSQGGARACHKCGEEGHFARECPNQPSQGGGRACHKCGEEGHFARECPNQPSQGGWCLTCHKCREEGHYARDCPNQPSQGMGGGGACHKCGKEGHFSRECPNQDSQRIGGGRNCHKCGQEGHFSRECPNQTSQGSGTCHKCGEVGHFARECPTGRGQSDTCHKCGETGHYSRECPTLGNGGLDPNRPPPITYIPPELPDNIDLLFQDAPHTGIKFDNYENIPSKVSGENQPPKITSFNELPFGEQLMANISRAGYRRPTPVQKAALPIVMAGRDLMACAQTGSGKTAAYMLPVLTSLIKQGLNAPPRSPLALCVAPTRELAKQIYIEARKFSDHTPIKVCVCYGGVSVPYQASQLERGCHFLVGTPGRLQDFVSREKIYLGSIQHLILDEADRMLDLGFGPDIHKLIEESNMTAKESRQTLMFSATFPDEIQHLAGSFLKPDYLFLAVGRVGGTNLDITQHVITVNGSEKRDKLHEILSATGTDRTLVFVELKRVADFLAAWLSQNNFPTTSISSDRCQSEREAALRDFRDGRANILVATSVAARGLDIPNVKHVINYDLPQDIEEYVHRVGRTGRIGNEGKATAFYEVGRDDRLARSLVKVLSEALQEVPAWLEEAAEVAFGTSYGPAGGRYGSKDTRERGSGGRGQYQGNMQSITTGISNLQVKTSPSSFQAPRQYSQPQAAHEEDDEDWN</sequence>
<dbReference type="SUPFAM" id="SSF57756">
    <property type="entry name" value="Retrovirus zinc finger-like domains"/>
    <property type="match status" value="5"/>
</dbReference>
<evidence type="ECO:0000256" key="7">
    <source>
        <dbReference type="ARBA" id="ARBA00047984"/>
    </source>
</evidence>
<keyword evidence="8" id="KW-0863">Zinc-finger</keyword>
<evidence type="ECO:0000256" key="8">
    <source>
        <dbReference type="PROSITE-ProRule" id="PRU00047"/>
    </source>
</evidence>
<dbReference type="InterPro" id="IPR036875">
    <property type="entry name" value="Znf_CCHC_sf"/>
</dbReference>
<keyword evidence="3" id="KW-0547">Nucleotide-binding</keyword>
<evidence type="ECO:0000313" key="15">
    <source>
        <dbReference type="EMBL" id="AFP87471.1"/>
    </source>
</evidence>
<comment type="catalytic activity">
    <reaction evidence="7">
        <text>ATP + H2O = ADP + phosphate + H(+)</text>
        <dbReference type="Rhea" id="RHEA:13065"/>
        <dbReference type="ChEBI" id="CHEBI:15377"/>
        <dbReference type="ChEBI" id="CHEBI:15378"/>
        <dbReference type="ChEBI" id="CHEBI:30616"/>
        <dbReference type="ChEBI" id="CHEBI:43474"/>
        <dbReference type="ChEBI" id="CHEBI:456216"/>
        <dbReference type="EC" id="3.6.4.13"/>
    </reaction>
</comment>
<feature type="compositionally biased region" description="Polar residues" evidence="10">
    <location>
        <begin position="122"/>
        <end position="148"/>
    </location>
</feature>
<dbReference type="InterPro" id="IPR001878">
    <property type="entry name" value="Znf_CCHC"/>
</dbReference>
<evidence type="ECO:0000256" key="1">
    <source>
        <dbReference type="ARBA" id="ARBA00010132"/>
    </source>
</evidence>
<dbReference type="FunFam" id="3.40.50.300:FF:000397">
    <property type="entry name" value="Probable ATP-dependent RNA helicase DDX4"/>
    <property type="match status" value="1"/>
</dbReference>
<feature type="compositionally biased region" description="Low complexity" evidence="10">
    <location>
        <begin position="34"/>
        <end position="52"/>
    </location>
</feature>
<dbReference type="CDD" id="cd18787">
    <property type="entry name" value="SF2_C_DEAD"/>
    <property type="match status" value="1"/>
</dbReference>
<feature type="domain" description="Helicase C-terminal" evidence="13">
    <location>
        <begin position="686"/>
        <end position="831"/>
    </location>
</feature>
<feature type="compositionally biased region" description="Polar residues" evidence="10">
    <location>
        <begin position="862"/>
        <end position="895"/>
    </location>
</feature>
<dbReference type="InterPro" id="IPR000629">
    <property type="entry name" value="RNA-helicase_DEAD-box_CS"/>
</dbReference>
<dbReference type="InterPro" id="IPR011545">
    <property type="entry name" value="DEAD/DEAH_box_helicase_dom"/>
</dbReference>
<feature type="compositionally biased region" description="Basic and acidic residues" evidence="10">
    <location>
        <begin position="1"/>
        <end position="11"/>
    </location>
</feature>
<dbReference type="InterPro" id="IPR027417">
    <property type="entry name" value="P-loop_NTPase"/>
</dbReference>
<accession>J7GY52</accession>
<evidence type="ECO:0000256" key="5">
    <source>
        <dbReference type="ARBA" id="ARBA00022806"/>
    </source>
</evidence>
<dbReference type="PROSITE" id="PS51192">
    <property type="entry name" value="HELICASE_ATP_BIND_1"/>
    <property type="match status" value="1"/>
</dbReference>
<keyword evidence="4" id="KW-0378">Hydrolase</keyword>
<dbReference type="InterPro" id="IPR001650">
    <property type="entry name" value="Helicase_C-like"/>
</dbReference>
<feature type="domain" description="CCHC-type" evidence="11">
    <location>
        <begin position="374"/>
        <end position="388"/>
    </location>
</feature>
<dbReference type="GO" id="GO:0005524">
    <property type="term" value="F:ATP binding"/>
    <property type="evidence" value="ECO:0007669"/>
    <property type="project" value="UniProtKB-KW"/>
</dbReference>
<name>J7GY52_NEMVE</name>
<feature type="domain" description="CCHC-type" evidence="11">
    <location>
        <begin position="222"/>
        <end position="237"/>
    </location>
</feature>
<dbReference type="Gene3D" id="3.40.50.300">
    <property type="entry name" value="P-loop containing nucleotide triphosphate hydrolases"/>
    <property type="match status" value="2"/>
</dbReference>
<dbReference type="SMART" id="SM00487">
    <property type="entry name" value="DEXDc"/>
    <property type="match status" value="1"/>
</dbReference>
<evidence type="ECO:0000256" key="6">
    <source>
        <dbReference type="ARBA" id="ARBA00022840"/>
    </source>
</evidence>
<dbReference type="Pfam" id="PF00270">
    <property type="entry name" value="DEAD"/>
    <property type="match status" value="1"/>
</dbReference>
<dbReference type="Pfam" id="PF00271">
    <property type="entry name" value="Helicase_C"/>
    <property type="match status" value="1"/>
</dbReference>
<dbReference type="SMART" id="SM00490">
    <property type="entry name" value="HELICc"/>
    <property type="match status" value="1"/>
</dbReference>
<feature type="non-terminal residue" evidence="15">
    <location>
        <position position="1"/>
    </location>
</feature>
<dbReference type="GO" id="GO:0003676">
    <property type="term" value="F:nucleic acid binding"/>
    <property type="evidence" value="ECO:0007669"/>
    <property type="project" value="InterPro"/>
</dbReference>
<dbReference type="SUPFAM" id="SSF52540">
    <property type="entry name" value="P-loop containing nucleoside triphosphate hydrolases"/>
    <property type="match status" value="1"/>
</dbReference>
<feature type="region of interest" description="Disordered" evidence="10">
    <location>
        <begin position="838"/>
        <end position="906"/>
    </location>
</feature>
<evidence type="ECO:0000256" key="3">
    <source>
        <dbReference type="ARBA" id="ARBA00022741"/>
    </source>
</evidence>
<dbReference type="EC" id="3.6.4.13" evidence="2"/>
<feature type="domain" description="CCHC-type" evidence="11">
    <location>
        <begin position="247"/>
        <end position="262"/>
    </location>
</feature>
<feature type="domain" description="CCHC-type" evidence="11">
    <location>
        <begin position="273"/>
        <end position="288"/>
    </location>
</feature>
<evidence type="ECO:0000256" key="9">
    <source>
        <dbReference type="PROSITE-ProRule" id="PRU00552"/>
    </source>
</evidence>
<dbReference type="Pfam" id="PF00098">
    <property type="entry name" value="zf-CCHC"/>
    <property type="match status" value="9"/>
</dbReference>
<dbReference type="HOGENOM" id="CLU_003041_1_5_1"/>
<keyword evidence="5" id="KW-0347">Helicase</keyword>
<dbReference type="PROSITE" id="PS51195">
    <property type="entry name" value="Q_MOTIF"/>
    <property type="match status" value="1"/>
</dbReference>
<dbReference type="GO" id="GO:0003724">
    <property type="term" value="F:RNA helicase activity"/>
    <property type="evidence" value="ECO:0007669"/>
    <property type="project" value="UniProtKB-EC"/>
</dbReference>
<evidence type="ECO:0000256" key="10">
    <source>
        <dbReference type="SAM" id="MobiDB-lite"/>
    </source>
</evidence>
<keyword evidence="8" id="KW-0862">Zinc</keyword>
<protein>
    <recommendedName>
        <fullName evidence="2">RNA helicase</fullName>
        <ecNumber evidence="2">3.6.4.13</ecNumber>
    </recommendedName>
</protein>
<dbReference type="CDD" id="cd18052">
    <property type="entry name" value="DEADc_DDX4"/>
    <property type="match status" value="1"/>
</dbReference>
<dbReference type="GO" id="GO:0008270">
    <property type="term" value="F:zinc ion binding"/>
    <property type="evidence" value="ECO:0007669"/>
    <property type="project" value="UniProtKB-KW"/>
</dbReference>
<evidence type="ECO:0000256" key="2">
    <source>
        <dbReference type="ARBA" id="ARBA00012552"/>
    </source>
</evidence>
<feature type="compositionally biased region" description="Basic and acidic residues" evidence="10">
    <location>
        <begin position="847"/>
        <end position="856"/>
    </location>
</feature>
<feature type="region of interest" description="Disordered" evidence="10">
    <location>
        <begin position="1"/>
        <end position="171"/>
    </location>
</feature>
<dbReference type="PROSITE" id="PS00039">
    <property type="entry name" value="DEAD_ATP_HELICASE"/>
    <property type="match status" value="1"/>
</dbReference>
<feature type="domain" description="CCHC-type" evidence="11">
    <location>
        <begin position="171"/>
        <end position="186"/>
    </location>
</feature>
<dbReference type="AlphaFoldDB" id="J7GY52"/>
<organism evidence="15">
    <name type="scientific">Nematostella vectensis</name>
    <name type="common">Starlet sea anemone</name>
    <dbReference type="NCBI Taxonomy" id="45351"/>
    <lineage>
        <taxon>Eukaryota</taxon>
        <taxon>Metazoa</taxon>
        <taxon>Cnidaria</taxon>
        <taxon>Anthozoa</taxon>
        <taxon>Hexacorallia</taxon>
        <taxon>Actiniaria</taxon>
        <taxon>Edwardsiidae</taxon>
        <taxon>Nematostella</taxon>
    </lineage>
</organism>
<feature type="domain" description="CCHC-type" evidence="11">
    <location>
        <begin position="327"/>
        <end position="342"/>
    </location>
</feature>
<dbReference type="PANTHER" id="PTHR47958">
    <property type="entry name" value="ATP-DEPENDENT RNA HELICASE DBP3"/>
    <property type="match status" value="1"/>
</dbReference>
<feature type="domain" description="CCHC-type" evidence="11">
    <location>
        <begin position="197"/>
        <end position="212"/>
    </location>
</feature>
<keyword evidence="6" id="KW-0067">ATP-binding</keyword>
<evidence type="ECO:0000259" key="11">
    <source>
        <dbReference type="PROSITE" id="PS50158"/>
    </source>
</evidence>
<reference evidence="15" key="1">
    <citation type="journal article" date="2012" name="PLoS Genet.">
        <title>A Framework for the Establishment of a Cnidarian Gene Regulatory Network for 'Endomesoderm' Specification: The Inputs of beta-Catenin/TCF Signaling.</title>
        <authorList>
            <person name="Rottinger E."/>
            <person name="Dahlin P."/>
            <person name="Martindale M.Q."/>
        </authorList>
    </citation>
    <scope>NUCLEOTIDE SEQUENCE</scope>
</reference>
<feature type="domain" description="Helicase ATP-binding" evidence="12">
    <location>
        <begin position="479"/>
        <end position="658"/>
    </location>
</feature>
<keyword evidence="8" id="KW-0479">Metal-binding</keyword>
<dbReference type="GO" id="GO:0016787">
    <property type="term" value="F:hydrolase activity"/>
    <property type="evidence" value="ECO:0007669"/>
    <property type="project" value="UniProtKB-KW"/>
</dbReference>
<dbReference type="InterPro" id="IPR014001">
    <property type="entry name" value="Helicase_ATP-bd"/>
</dbReference>
<evidence type="ECO:0000256" key="4">
    <source>
        <dbReference type="ARBA" id="ARBA00022801"/>
    </source>
</evidence>
<dbReference type="InterPro" id="IPR014014">
    <property type="entry name" value="RNA_helicase_DEAD_Q_motif"/>
</dbReference>
<feature type="domain" description="CCHC-type" evidence="11">
    <location>
        <begin position="351"/>
        <end position="365"/>
    </location>
</feature>
<dbReference type="FunFam" id="3.40.50.300:FF:000008">
    <property type="entry name" value="ATP-dependent RNA helicase RhlB"/>
    <property type="match status" value="1"/>
</dbReference>
<dbReference type="SMART" id="SM00343">
    <property type="entry name" value="ZnF_C2HC"/>
    <property type="match status" value="9"/>
</dbReference>
<feature type="short sequence motif" description="Q motif" evidence="9">
    <location>
        <begin position="448"/>
        <end position="476"/>
    </location>
</feature>
<evidence type="ECO:0000259" key="13">
    <source>
        <dbReference type="PROSITE" id="PS51194"/>
    </source>
</evidence>
<dbReference type="PROSITE" id="PS50158">
    <property type="entry name" value="ZF_CCHC"/>
    <property type="match status" value="9"/>
</dbReference>
<evidence type="ECO:0000259" key="12">
    <source>
        <dbReference type="PROSITE" id="PS51192"/>
    </source>
</evidence>
<feature type="compositionally biased region" description="Low complexity" evidence="10">
    <location>
        <begin position="66"/>
        <end position="121"/>
    </location>
</feature>
<comment type="similarity">
    <text evidence="1">Belongs to the DEAD box helicase family. DDX4/VASA subfamily.</text>
</comment>
<proteinExistence type="evidence at transcript level"/>
<dbReference type="EMBL" id="JQ959592">
    <property type="protein sequence ID" value="AFP87471.1"/>
    <property type="molecule type" value="mRNA"/>
</dbReference>